<accession>A0A2Z4LW49</accession>
<dbReference type="RefSeq" id="WP_112379374.1">
    <property type="nucleotide sequence ID" value="NZ_CP030104.1"/>
</dbReference>
<dbReference type="Proteomes" id="UP000248536">
    <property type="component" value="Chromosome"/>
</dbReference>
<evidence type="ECO:0000313" key="2">
    <source>
        <dbReference type="EMBL" id="AWX46046.1"/>
    </source>
</evidence>
<dbReference type="PANTHER" id="PTHR43233:SF1">
    <property type="entry name" value="FAMILY N-ACETYLTRANSFERASE, PUTATIVE (AFU_ORTHOLOGUE AFUA_6G03350)-RELATED"/>
    <property type="match status" value="1"/>
</dbReference>
<proteinExistence type="predicted"/>
<organism evidence="2 3">
    <name type="scientific">Flagellimonas maritima</name>
    <dbReference type="NCBI Taxonomy" id="1383885"/>
    <lineage>
        <taxon>Bacteria</taxon>
        <taxon>Pseudomonadati</taxon>
        <taxon>Bacteroidota</taxon>
        <taxon>Flavobacteriia</taxon>
        <taxon>Flavobacteriales</taxon>
        <taxon>Flavobacteriaceae</taxon>
        <taxon>Flagellimonas</taxon>
    </lineage>
</organism>
<dbReference type="InterPro" id="IPR053144">
    <property type="entry name" value="Acetyltransferase_Butenolide"/>
</dbReference>
<dbReference type="Gene3D" id="3.40.630.30">
    <property type="match status" value="1"/>
</dbReference>
<protein>
    <recommendedName>
        <fullName evidence="1">N-acetyltransferase domain-containing protein</fullName>
    </recommendedName>
</protein>
<dbReference type="InterPro" id="IPR016181">
    <property type="entry name" value="Acyl_CoA_acyltransferase"/>
</dbReference>
<feature type="domain" description="N-acetyltransferase" evidence="1">
    <location>
        <begin position="6"/>
        <end position="137"/>
    </location>
</feature>
<evidence type="ECO:0000259" key="1">
    <source>
        <dbReference type="PROSITE" id="PS51186"/>
    </source>
</evidence>
<dbReference type="KEGG" id="spon:HME9304_03078"/>
<dbReference type="Pfam" id="PF13508">
    <property type="entry name" value="Acetyltransf_7"/>
    <property type="match status" value="1"/>
</dbReference>
<keyword evidence="3" id="KW-1185">Reference proteome</keyword>
<dbReference type="PANTHER" id="PTHR43233">
    <property type="entry name" value="FAMILY N-ACETYLTRANSFERASE, PUTATIVE (AFU_ORTHOLOGUE AFUA_6G03350)-RELATED"/>
    <property type="match status" value="1"/>
</dbReference>
<dbReference type="AlphaFoldDB" id="A0A2Z4LW49"/>
<dbReference type="PROSITE" id="PS51186">
    <property type="entry name" value="GNAT"/>
    <property type="match status" value="1"/>
</dbReference>
<dbReference type="CDD" id="cd04301">
    <property type="entry name" value="NAT_SF"/>
    <property type="match status" value="1"/>
</dbReference>
<dbReference type="OrthoDB" id="3216107at2"/>
<evidence type="ECO:0000313" key="3">
    <source>
        <dbReference type="Proteomes" id="UP000248536"/>
    </source>
</evidence>
<dbReference type="SUPFAM" id="SSF55729">
    <property type="entry name" value="Acyl-CoA N-acyltransferases (Nat)"/>
    <property type="match status" value="1"/>
</dbReference>
<dbReference type="InterPro" id="IPR000182">
    <property type="entry name" value="GNAT_dom"/>
</dbReference>
<dbReference type="EMBL" id="CP030104">
    <property type="protein sequence ID" value="AWX46046.1"/>
    <property type="molecule type" value="Genomic_DNA"/>
</dbReference>
<gene>
    <name evidence="2" type="ORF">HME9304_03078</name>
</gene>
<reference evidence="2 3" key="1">
    <citation type="submission" date="2018-06" db="EMBL/GenBank/DDBJ databases">
        <title>Spongiibacterium sp. HME9304 Genome sequencing and assembly.</title>
        <authorList>
            <person name="Kang H."/>
            <person name="Kim H."/>
            <person name="Joh K."/>
        </authorList>
    </citation>
    <scope>NUCLEOTIDE SEQUENCE [LARGE SCALE GENOMIC DNA]</scope>
    <source>
        <strain evidence="2 3">HME9304</strain>
    </source>
</reference>
<name>A0A2Z4LW49_9FLAO</name>
<sequence length="137" mass="15952">MNNDYYITTEKSRMDVDLIHKYLTKSYWAKGRSKSLVLKSMENSICFGIFDKSNNQIGFARVVSDLVVFAWLMDVFILDSYQGKGIGKILLKFIFEYPEFKNVNVIGLRTNDAHALYAQFGFERIPNPETWMLKKNT</sequence>
<dbReference type="GO" id="GO:0016747">
    <property type="term" value="F:acyltransferase activity, transferring groups other than amino-acyl groups"/>
    <property type="evidence" value="ECO:0007669"/>
    <property type="project" value="InterPro"/>
</dbReference>